<gene>
    <name evidence="2" type="ORF">ENV54_03675</name>
</gene>
<feature type="region of interest" description="Disordered" evidence="1">
    <location>
        <begin position="50"/>
        <end position="71"/>
    </location>
</feature>
<feature type="compositionally biased region" description="Basic and acidic residues" evidence="1">
    <location>
        <begin position="50"/>
        <end position="60"/>
    </location>
</feature>
<evidence type="ECO:0000256" key="1">
    <source>
        <dbReference type="SAM" id="MobiDB-lite"/>
    </source>
</evidence>
<accession>A0A7C4AQW5</accession>
<name>A0A7C4AQW5_9BACT</name>
<organism evidence="2">
    <name type="scientific">Desulfomonile tiedjei</name>
    <dbReference type="NCBI Taxonomy" id="2358"/>
    <lineage>
        <taxon>Bacteria</taxon>
        <taxon>Pseudomonadati</taxon>
        <taxon>Thermodesulfobacteriota</taxon>
        <taxon>Desulfomonilia</taxon>
        <taxon>Desulfomonilales</taxon>
        <taxon>Desulfomonilaceae</taxon>
        <taxon>Desulfomonile</taxon>
    </lineage>
</organism>
<sequence length="71" mass="7593">MSHHVVVSMDHQAWQAGYAAGLQGRSSISPPGLDGLAFISGYVEGKAHREGFDREGREKLATLASQPTQPC</sequence>
<reference evidence="2" key="1">
    <citation type="journal article" date="2020" name="mSystems">
        <title>Genome- and Community-Level Interaction Insights into Carbon Utilization and Element Cycling Functions of Hydrothermarchaeota in Hydrothermal Sediment.</title>
        <authorList>
            <person name="Zhou Z."/>
            <person name="Liu Y."/>
            <person name="Xu W."/>
            <person name="Pan J."/>
            <person name="Luo Z.H."/>
            <person name="Li M."/>
        </authorList>
    </citation>
    <scope>NUCLEOTIDE SEQUENCE [LARGE SCALE GENOMIC DNA]</scope>
    <source>
        <strain evidence="2">SpSt-769</strain>
    </source>
</reference>
<proteinExistence type="predicted"/>
<evidence type="ECO:0000313" key="2">
    <source>
        <dbReference type="EMBL" id="HGH60381.1"/>
    </source>
</evidence>
<dbReference type="AlphaFoldDB" id="A0A7C4AQW5"/>
<comment type="caution">
    <text evidence="2">The sequence shown here is derived from an EMBL/GenBank/DDBJ whole genome shotgun (WGS) entry which is preliminary data.</text>
</comment>
<protein>
    <submittedName>
        <fullName evidence="2">Uncharacterized protein</fullName>
    </submittedName>
</protein>
<dbReference type="EMBL" id="DTGT01000116">
    <property type="protein sequence ID" value="HGH60381.1"/>
    <property type="molecule type" value="Genomic_DNA"/>
</dbReference>